<dbReference type="GeneID" id="96001689"/>
<comment type="caution">
    <text evidence="2">The sequence shown here is derived from an EMBL/GenBank/DDBJ whole genome shotgun (WGS) entry which is preliminary data.</text>
</comment>
<evidence type="ECO:0000313" key="3">
    <source>
        <dbReference type="Proteomes" id="UP000803884"/>
    </source>
</evidence>
<sequence length="149" mass="15928">MQTRSQYRQACNQRPSYPQVVSDNSPTSAPSSVFSSSDSVSTSRASPSAPSSIDMPQQTLASAPLPSPNHSQRENYFGSLSAQGPTSHPEQQLGQQHRAPASQQHVGQRGNGAGAPETAPFLQDFNLVAEAAKRAQMACLMRDFGEVEL</sequence>
<dbReference type="EMBL" id="JAAQHG020000001">
    <property type="protein sequence ID" value="KAL1591211.1"/>
    <property type="molecule type" value="Genomic_DNA"/>
</dbReference>
<evidence type="ECO:0000313" key="2">
    <source>
        <dbReference type="EMBL" id="KAL1591211.1"/>
    </source>
</evidence>
<reference evidence="2 3" key="1">
    <citation type="journal article" date="2020" name="Microbiol. Resour. Announc.">
        <title>Draft Genome Sequence of a Cladosporium Species Isolated from the Mesophotic Ascidian Didemnum maculosum.</title>
        <authorList>
            <person name="Gioti A."/>
            <person name="Siaperas R."/>
            <person name="Nikolaivits E."/>
            <person name="Le Goff G."/>
            <person name="Ouazzani J."/>
            <person name="Kotoulas G."/>
            <person name="Topakas E."/>
        </authorList>
    </citation>
    <scope>NUCLEOTIDE SEQUENCE [LARGE SCALE GENOMIC DNA]</scope>
    <source>
        <strain evidence="2 3">TM138-S3</strain>
    </source>
</reference>
<feature type="compositionally biased region" description="Low complexity" evidence="1">
    <location>
        <begin position="25"/>
        <end position="52"/>
    </location>
</feature>
<proteinExistence type="predicted"/>
<gene>
    <name evidence="2" type="ORF">WHR41_00245</name>
</gene>
<dbReference type="AlphaFoldDB" id="A0AB34L4J6"/>
<feature type="compositionally biased region" description="Polar residues" evidence="1">
    <location>
        <begin position="1"/>
        <end position="24"/>
    </location>
</feature>
<feature type="region of interest" description="Disordered" evidence="1">
    <location>
        <begin position="1"/>
        <end position="119"/>
    </location>
</feature>
<dbReference type="RefSeq" id="XP_069234316.1">
    <property type="nucleotide sequence ID" value="XM_069368851.1"/>
</dbReference>
<accession>A0AB34L4J6</accession>
<keyword evidence="3" id="KW-1185">Reference proteome</keyword>
<dbReference type="Proteomes" id="UP000803884">
    <property type="component" value="Unassembled WGS sequence"/>
</dbReference>
<evidence type="ECO:0000256" key="1">
    <source>
        <dbReference type="SAM" id="MobiDB-lite"/>
    </source>
</evidence>
<protein>
    <submittedName>
        <fullName evidence="2">Uncharacterized protein</fullName>
    </submittedName>
</protein>
<feature type="compositionally biased region" description="Polar residues" evidence="1">
    <location>
        <begin position="78"/>
        <end position="106"/>
    </location>
</feature>
<organism evidence="2 3">
    <name type="scientific">Cladosporium halotolerans</name>
    <dbReference type="NCBI Taxonomy" id="1052096"/>
    <lineage>
        <taxon>Eukaryota</taxon>
        <taxon>Fungi</taxon>
        <taxon>Dikarya</taxon>
        <taxon>Ascomycota</taxon>
        <taxon>Pezizomycotina</taxon>
        <taxon>Dothideomycetes</taxon>
        <taxon>Dothideomycetidae</taxon>
        <taxon>Cladosporiales</taxon>
        <taxon>Cladosporiaceae</taxon>
        <taxon>Cladosporium</taxon>
    </lineage>
</organism>
<name>A0AB34L4J6_9PEZI</name>